<evidence type="ECO:0000256" key="4">
    <source>
        <dbReference type="ARBA" id="ARBA00022801"/>
    </source>
</evidence>
<evidence type="ECO:0000313" key="10">
    <source>
        <dbReference type="Proteomes" id="UP001597120"/>
    </source>
</evidence>
<dbReference type="PANTHER" id="PTHR11067">
    <property type="entry name" value="INOSINE TRIPHOSPHATE PYROPHOSPHATASE/HAM1 PROTEIN"/>
    <property type="match status" value="1"/>
</dbReference>
<feature type="binding site" evidence="7">
    <location>
        <begin position="197"/>
        <end position="198"/>
    </location>
    <ligand>
        <name>substrate</name>
    </ligand>
</feature>
<evidence type="ECO:0000256" key="2">
    <source>
        <dbReference type="ARBA" id="ARBA00022723"/>
    </source>
</evidence>
<dbReference type="RefSeq" id="WP_379288196.1">
    <property type="nucleotide sequence ID" value="NZ_JBHTIU010000035.1"/>
</dbReference>
<dbReference type="CDD" id="cd00515">
    <property type="entry name" value="HAM1"/>
    <property type="match status" value="1"/>
</dbReference>
<keyword evidence="6 7" id="KW-0546">Nucleotide metabolism</keyword>
<comment type="function">
    <text evidence="7">Pyrophosphatase that catalyzes the hydrolysis of nucleoside triphosphates to their monophosphate derivatives, with a high preference for the non-canonical purine nucleotides XTP (xanthosine triphosphate), dITP (deoxyinosine triphosphate) and ITP. Seems to function as a house-cleaning enzyme that removes non-canonical purine nucleotides from the nucleotide pool, thus preventing their incorporation into DNA/RNA and avoiding chromosomal lesions.</text>
</comment>
<comment type="catalytic activity">
    <reaction evidence="7">
        <text>ITP + H2O = IMP + diphosphate + H(+)</text>
        <dbReference type="Rhea" id="RHEA:29399"/>
        <dbReference type="ChEBI" id="CHEBI:15377"/>
        <dbReference type="ChEBI" id="CHEBI:15378"/>
        <dbReference type="ChEBI" id="CHEBI:33019"/>
        <dbReference type="ChEBI" id="CHEBI:58053"/>
        <dbReference type="ChEBI" id="CHEBI:61402"/>
        <dbReference type="EC" id="3.6.1.66"/>
    </reaction>
</comment>
<evidence type="ECO:0000256" key="3">
    <source>
        <dbReference type="ARBA" id="ARBA00022741"/>
    </source>
</evidence>
<dbReference type="NCBIfam" id="TIGR00042">
    <property type="entry name" value="RdgB/HAM1 family non-canonical purine NTP pyrophosphatase"/>
    <property type="match status" value="1"/>
</dbReference>
<dbReference type="EMBL" id="JBHTIU010000035">
    <property type="protein sequence ID" value="MFD0869733.1"/>
    <property type="molecule type" value="Genomic_DNA"/>
</dbReference>
<keyword evidence="3 7" id="KW-0547">Nucleotide-binding</keyword>
<comment type="caution">
    <text evidence="9">The sequence shown here is derived from an EMBL/GenBank/DDBJ whole genome shotgun (WGS) entry which is preliminary data.</text>
</comment>
<feature type="binding site" evidence="7">
    <location>
        <position position="192"/>
    </location>
    <ligand>
        <name>substrate</name>
    </ligand>
</feature>
<gene>
    <name evidence="9" type="ORF">ACFQ03_11270</name>
</gene>
<sequence>MQPVKEKTLVIATGNPGKVREFANWFQPLGWTVRSLADYDQLPDIVEDGETFADNAWIKASTIADVLRVPVLADDSGLCVDALDGAPGVYSARYSGENASDSANNAKLLSELNKLAAEASPGDGHPECLSEASFVCALVLYDPATDTKHQAEGRVPGYILKQARGNRGFGYDPLFYLPEYHCSMAELSLDEKNRISHRARALQSLFEQLKK</sequence>
<keyword evidence="10" id="KW-1185">Reference proteome</keyword>
<comment type="caution">
    <text evidence="7">Lacks conserved residue(s) required for the propagation of feature annotation.</text>
</comment>
<feature type="binding site" evidence="7">
    <location>
        <position position="75"/>
    </location>
    <ligand>
        <name>Mg(2+)</name>
        <dbReference type="ChEBI" id="CHEBI:18420"/>
    </ligand>
</feature>
<dbReference type="HAMAP" id="MF_01405">
    <property type="entry name" value="Non_canon_purine_NTPase"/>
    <property type="match status" value="1"/>
</dbReference>
<dbReference type="PANTHER" id="PTHR11067:SF9">
    <property type="entry name" value="INOSINE TRIPHOSPHATE PYROPHOSPHATASE"/>
    <property type="match status" value="1"/>
</dbReference>
<comment type="similarity">
    <text evidence="1 7 8">Belongs to the HAM1 NTPase family.</text>
</comment>
<comment type="subunit">
    <text evidence="7">Homodimer.</text>
</comment>
<dbReference type="GO" id="GO:0036220">
    <property type="term" value="F:ITP diphosphatase activity"/>
    <property type="evidence" value="ECO:0007669"/>
    <property type="project" value="UniProtKB-EC"/>
</dbReference>
<evidence type="ECO:0000256" key="8">
    <source>
        <dbReference type="RuleBase" id="RU003781"/>
    </source>
</evidence>
<dbReference type="NCBIfam" id="NF011397">
    <property type="entry name" value="PRK14822.1"/>
    <property type="match status" value="1"/>
</dbReference>
<dbReference type="SUPFAM" id="SSF52972">
    <property type="entry name" value="ITPase-like"/>
    <property type="match status" value="1"/>
</dbReference>
<comment type="catalytic activity">
    <reaction evidence="7">
        <text>XTP + H2O = XMP + diphosphate + H(+)</text>
        <dbReference type="Rhea" id="RHEA:28610"/>
        <dbReference type="ChEBI" id="CHEBI:15377"/>
        <dbReference type="ChEBI" id="CHEBI:15378"/>
        <dbReference type="ChEBI" id="CHEBI:33019"/>
        <dbReference type="ChEBI" id="CHEBI:57464"/>
        <dbReference type="ChEBI" id="CHEBI:61314"/>
        <dbReference type="EC" id="3.6.1.66"/>
    </reaction>
</comment>
<proteinExistence type="inferred from homology"/>
<accession>A0ABW3DBR9</accession>
<feature type="active site" description="Proton acceptor" evidence="7">
    <location>
        <position position="75"/>
    </location>
</feature>
<dbReference type="EC" id="3.6.1.66" evidence="7"/>
<comment type="cofactor">
    <cofactor evidence="7">
        <name>Mg(2+)</name>
        <dbReference type="ChEBI" id="CHEBI:18420"/>
    </cofactor>
    <text evidence="7">Binds 1 Mg(2+) ion per subunit.</text>
</comment>
<evidence type="ECO:0000313" key="9">
    <source>
        <dbReference type="EMBL" id="MFD0869733.1"/>
    </source>
</evidence>
<evidence type="ECO:0000256" key="1">
    <source>
        <dbReference type="ARBA" id="ARBA00008023"/>
    </source>
</evidence>
<dbReference type="Proteomes" id="UP001597120">
    <property type="component" value="Unassembled WGS sequence"/>
</dbReference>
<evidence type="ECO:0000256" key="7">
    <source>
        <dbReference type="HAMAP-Rule" id="MF_01405"/>
    </source>
</evidence>
<keyword evidence="4 7" id="KW-0378">Hydrolase</keyword>
<dbReference type="InterPro" id="IPR029001">
    <property type="entry name" value="ITPase-like_fam"/>
</dbReference>
<dbReference type="InterPro" id="IPR002637">
    <property type="entry name" value="RdgB/HAM1"/>
</dbReference>
<keyword evidence="5 7" id="KW-0460">Magnesium</keyword>
<organism evidence="9 10">
    <name type="scientific">Paenibacillus residui</name>
    <dbReference type="NCBI Taxonomy" id="629724"/>
    <lineage>
        <taxon>Bacteria</taxon>
        <taxon>Bacillati</taxon>
        <taxon>Bacillota</taxon>
        <taxon>Bacilli</taxon>
        <taxon>Bacillales</taxon>
        <taxon>Paenibacillaceae</taxon>
        <taxon>Paenibacillus</taxon>
    </lineage>
</organism>
<evidence type="ECO:0000256" key="5">
    <source>
        <dbReference type="ARBA" id="ARBA00022842"/>
    </source>
</evidence>
<evidence type="ECO:0000256" key="6">
    <source>
        <dbReference type="ARBA" id="ARBA00023080"/>
    </source>
</evidence>
<feature type="binding site" evidence="7">
    <location>
        <begin position="169"/>
        <end position="172"/>
    </location>
    <ligand>
        <name>substrate</name>
    </ligand>
</feature>
<keyword evidence="2 7" id="KW-0479">Metal-binding</keyword>
<protein>
    <recommendedName>
        <fullName evidence="7">dITP/XTP pyrophosphatase</fullName>
        <ecNumber evidence="7">3.6.1.66</ecNumber>
    </recommendedName>
    <alternativeName>
        <fullName evidence="7">Non-canonical purine NTP pyrophosphatase</fullName>
    </alternativeName>
    <alternativeName>
        <fullName evidence="7">Non-standard purine NTP pyrophosphatase</fullName>
    </alternativeName>
    <alternativeName>
        <fullName evidence="7">Nucleoside-triphosphate diphosphatase</fullName>
    </alternativeName>
    <alternativeName>
        <fullName evidence="7">Nucleoside-triphosphate pyrophosphatase</fullName>
        <shortName evidence="7">NTPase</shortName>
    </alternativeName>
</protein>
<feature type="binding site" evidence="7">
    <location>
        <position position="76"/>
    </location>
    <ligand>
        <name>substrate</name>
    </ligand>
</feature>
<dbReference type="Gene3D" id="3.90.950.10">
    <property type="match status" value="1"/>
</dbReference>
<name>A0ABW3DBR9_9BACL</name>
<feature type="binding site" evidence="7">
    <location>
        <begin position="13"/>
        <end position="18"/>
    </location>
    <ligand>
        <name>substrate</name>
    </ligand>
</feature>
<dbReference type="InterPro" id="IPR020922">
    <property type="entry name" value="dITP/XTP_pyrophosphatase"/>
</dbReference>
<dbReference type="Pfam" id="PF01725">
    <property type="entry name" value="Ham1p_like"/>
    <property type="match status" value="1"/>
</dbReference>
<comment type="catalytic activity">
    <reaction evidence="7">
        <text>dITP + H2O = dIMP + diphosphate + H(+)</text>
        <dbReference type="Rhea" id="RHEA:28342"/>
        <dbReference type="ChEBI" id="CHEBI:15377"/>
        <dbReference type="ChEBI" id="CHEBI:15378"/>
        <dbReference type="ChEBI" id="CHEBI:33019"/>
        <dbReference type="ChEBI" id="CHEBI:61194"/>
        <dbReference type="ChEBI" id="CHEBI:61382"/>
        <dbReference type="EC" id="3.6.1.66"/>
    </reaction>
</comment>
<reference evidence="10" key="1">
    <citation type="journal article" date="2019" name="Int. J. Syst. Evol. Microbiol.">
        <title>The Global Catalogue of Microorganisms (GCM) 10K type strain sequencing project: providing services to taxonomists for standard genome sequencing and annotation.</title>
        <authorList>
            <consortium name="The Broad Institute Genomics Platform"/>
            <consortium name="The Broad Institute Genome Sequencing Center for Infectious Disease"/>
            <person name="Wu L."/>
            <person name="Ma J."/>
        </authorList>
    </citation>
    <scope>NUCLEOTIDE SEQUENCE [LARGE SCALE GENOMIC DNA]</scope>
    <source>
        <strain evidence="10">CCUG 57263</strain>
    </source>
</reference>